<dbReference type="InterPro" id="IPR000742">
    <property type="entry name" value="EGF"/>
</dbReference>
<dbReference type="EMBL" id="JBHFQA010000002">
    <property type="protein sequence ID" value="KAL2102520.1"/>
    <property type="molecule type" value="Genomic_DNA"/>
</dbReference>
<dbReference type="SMART" id="SM00179">
    <property type="entry name" value="EGF_CA"/>
    <property type="match status" value="2"/>
</dbReference>
<dbReference type="PROSITE" id="PS50025">
    <property type="entry name" value="LAM_G_DOMAIN"/>
    <property type="match status" value="1"/>
</dbReference>
<evidence type="ECO:0000256" key="2">
    <source>
        <dbReference type="ARBA" id="ARBA00022692"/>
    </source>
</evidence>
<evidence type="ECO:0000256" key="3">
    <source>
        <dbReference type="ARBA" id="ARBA00022737"/>
    </source>
</evidence>
<evidence type="ECO:0000259" key="7">
    <source>
        <dbReference type="PROSITE" id="PS50025"/>
    </source>
</evidence>
<dbReference type="PROSITE" id="PS00022">
    <property type="entry name" value="EGF_1"/>
    <property type="match status" value="2"/>
</dbReference>
<dbReference type="Proteomes" id="UP001591681">
    <property type="component" value="Unassembled WGS sequence"/>
</dbReference>
<accession>A0ABD1KTN0</accession>
<dbReference type="InterPro" id="IPR001881">
    <property type="entry name" value="EGF-like_Ca-bd_dom"/>
</dbReference>
<dbReference type="Pfam" id="PF00008">
    <property type="entry name" value="EGF"/>
    <property type="match status" value="1"/>
</dbReference>
<feature type="disulfide bond" evidence="6">
    <location>
        <begin position="237"/>
        <end position="246"/>
    </location>
</feature>
<dbReference type="InterPro" id="IPR001791">
    <property type="entry name" value="Laminin_G"/>
</dbReference>
<comment type="caution">
    <text evidence="6">Lacks conserved residue(s) required for the propagation of feature annotation.</text>
</comment>
<evidence type="ECO:0000313" key="10">
    <source>
        <dbReference type="Proteomes" id="UP001591681"/>
    </source>
</evidence>
<dbReference type="PROSITE" id="PS01186">
    <property type="entry name" value="EGF_2"/>
    <property type="match status" value="1"/>
</dbReference>
<dbReference type="SMART" id="SM00181">
    <property type="entry name" value="EGF"/>
    <property type="match status" value="3"/>
</dbReference>
<organism evidence="9 10">
    <name type="scientific">Coilia grayii</name>
    <name type="common">Gray's grenadier anchovy</name>
    <dbReference type="NCBI Taxonomy" id="363190"/>
    <lineage>
        <taxon>Eukaryota</taxon>
        <taxon>Metazoa</taxon>
        <taxon>Chordata</taxon>
        <taxon>Craniata</taxon>
        <taxon>Vertebrata</taxon>
        <taxon>Euteleostomi</taxon>
        <taxon>Actinopterygii</taxon>
        <taxon>Neopterygii</taxon>
        <taxon>Teleostei</taxon>
        <taxon>Clupei</taxon>
        <taxon>Clupeiformes</taxon>
        <taxon>Clupeoidei</taxon>
        <taxon>Engraulidae</taxon>
        <taxon>Coilinae</taxon>
        <taxon>Coilia</taxon>
    </lineage>
</organism>
<name>A0ABD1KTN0_9TELE</name>
<dbReference type="AlphaFoldDB" id="A0ABD1KTN0"/>
<comment type="caution">
    <text evidence="9">The sequence shown here is derived from an EMBL/GenBank/DDBJ whole genome shotgun (WGS) entry which is preliminary data.</text>
</comment>
<dbReference type="FunFam" id="2.10.25.10:FF:000089">
    <property type="entry name" value="Cadherin EGF LAG seven-pass G-type receptor 3"/>
    <property type="match status" value="1"/>
</dbReference>
<keyword evidence="1 6" id="KW-0245">EGF-like domain</keyword>
<feature type="domain" description="EGF-like" evidence="8">
    <location>
        <begin position="251"/>
        <end position="289"/>
    </location>
</feature>
<dbReference type="Pfam" id="PF12661">
    <property type="entry name" value="hEGF"/>
    <property type="match status" value="1"/>
</dbReference>
<dbReference type="SUPFAM" id="SSF49899">
    <property type="entry name" value="Concanavalin A-like lectins/glucanases"/>
    <property type="match status" value="1"/>
</dbReference>
<dbReference type="FunFam" id="2.10.25.10:FF:000156">
    <property type="entry name" value="cadherin EGF LAG seven-pass G-type receptor 2"/>
    <property type="match status" value="1"/>
</dbReference>
<evidence type="ECO:0000256" key="6">
    <source>
        <dbReference type="PROSITE-ProRule" id="PRU00076"/>
    </source>
</evidence>
<feature type="domain" description="EGF-like" evidence="8">
    <location>
        <begin position="211"/>
        <end position="247"/>
    </location>
</feature>
<dbReference type="CDD" id="cd00054">
    <property type="entry name" value="EGF_CA"/>
    <property type="match status" value="2"/>
</dbReference>
<keyword evidence="3" id="KW-0677">Repeat</keyword>
<evidence type="ECO:0000259" key="8">
    <source>
        <dbReference type="PROSITE" id="PS50026"/>
    </source>
</evidence>
<keyword evidence="10" id="KW-1185">Reference proteome</keyword>
<keyword evidence="4" id="KW-1133">Transmembrane helix</keyword>
<protein>
    <submittedName>
        <fullName evidence="9">Uncharacterized protein</fullName>
    </submittedName>
</protein>
<dbReference type="Pfam" id="PF02210">
    <property type="entry name" value="Laminin_G_2"/>
    <property type="match status" value="1"/>
</dbReference>
<evidence type="ECO:0000256" key="4">
    <source>
        <dbReference type="ARBA" id="ARBA00022989"/>
    </source>
</evidence>
<keyword evidence="5 6" id="KW-1015">Disulfide bond</keyword>
<dbReference type="PANTHER" id="PTHR24026:SF36">
    <property type="entry name" value="CADHERIN EGF LAG SEVEN-PASS G-TYPE RECEPTOR 1"/>
    <property type="match status" value="1"/>
</dbReference>
<evidence type="ECO:0000256" key="1">
    <source>
        <dbReference type="ARBA" id="ARBA00022536"/>
    </source>
</evidence>
<sequence length="396" mass="43635">MPRHNGLHRVTALCTLRVTIITDDMLTNSITVRLENMSQERFLSPLLSLFMDGVAAVLSTSRDGVFVFNVQNDTDVHGAILNVTFSALLPSATGAVTLGGGAVGLGGGSGGGGGGGGGVGRFFPSEDLQERIYLNRTMLQRITSQQVLPFDDNICLREPCENYMKCISVLRFDSSPPFIASDTMLFRPIHPINGLRCRCPAGFTGDYCETEVDLCYSGPCRNNGRCRSREGGYTCECQEDFTGEHCEVNARSGRCVPGVCKNGGTCVDLLVGGFMCQCPAGEFEKPYCEMTTRSFPGQSFITFRGLRQRFHFTVSFMFATRDRNALLLYNGRFNEKHDFIALEIIEEQVRLTFSAGETKTIVAPFVLGGVSDGQWHSVQLHYYNKKMGKVIVYEQQ</sequence>
<feature type="domain" description="EGF-like" evidence="8">
    <location>
        <begin position="151"/>
        <end position="209"/>
    </location>
</feature>
<proteinExistence type="predicted"/>
<dbReference type="InterPro" id="IPR013320">
    <property type="entry name" value="ConA-like_dom_sf"/>
</dbReference>
<dbReference type="FunFam" id="2.10.25.10:FF:000047">
    <property type="entry name" value="Cadherin EGF LAG seven-pass G-type receptor 2"/>
    <property type="match status" value="1"/>
</dbReference>
<keyword evidence="2" id="KW-0812">Transmembrane</keyword>
<dbReference type="InterPro" id="IPR013032">
    <property type="entry name" value="EGF-like_CS"/>
</dbReference>
<dbReference type="Gene3D" id="2.60.120.200">
    <property type="match status" value="1"/>
</dbReference>
<keyword evidence="4" id="KW-0472">Membrane</keyword>
<dbReference type="CDD" id="cd00110">
    <property type="entry name" value="LamG"/>
    <property type="match status" value="1"/>
</dbReference>
<dbReference type="SUPFAM" id="SSF57196">
    <property type="entry name" value="EGF/Laminin"/>
    <property type="match status" value="2"/>
</dbReference>
<feature type="disulfide bond" evidence="6">
    <location>
        <begin position="199"/>
        <end position="208"/>
    </location>
</feature>
<evidence type="ECO:0000313" key="9">
    <source>
        <dbReference type="EMBL" id="KAL2102520.1"/>
    </source>
</evidence>
<gene>
    <name evidence="9" type="ORF">ACEWY4_001688</name>
</gene>
<dbReference type="Gene3D" id="2.10.25.10">
    <property type="entry name" value="Laminin"/>
    <property type="match status" value="3"/>
</dbReference>
<dbReference type="PROSITE" id="PS50026">
    <property type="entry name" value="EGF_3"/>
    <property type="match status" value="3"/>
</dbReference>
<evidence type="ECO:0000256" key="5">
    <source>
        <dbReference type="ARBA" id="ARBA00023157"/>
    </source>
</evidence>
<reference evidence="9 10" key="1">
    <citation type="submission" date="2024-09" db="EMBL/GenBank/DDBJ databases">
        <title>A chromosome-level genome assembly of Gray's grenadier anchovy, Coilia grayii.</title>
        <authorList>
            <person name="Fu Z."/>
        </authorList>
    </citation>
    <scope>NUCLEOTIDE SEQUENCE [LARGE SCALE GENOMIC DNA]</scope>
    <source>
        <strain evidence="9">G4</strain>
        <tissue evidence="9">Muscle</tissue>
    </source>
</reference>
<dbReference type="PANTHER" id="PTHR24026">
    <property type="entry name" value="FAT ATYPICAL CADHERIN-RELATED"/>
    <property type="match status" value="1"/>
</dbReference>
<feature type="domain" description="Laminin G" evidence="7">
    <location>
        <begin position="290"/>
        <end position="396"/>
    </location>
</feature>